<gene>
    <name evidence="14" type="ORF">CPATCC_000753</name>
</gene>
<feature type="domain" description="Protein kinase" evidence="12">
    <location>
        <begin position="72"/>
        <end position="403"/>
    </location>
</feature>
<dbReference type="InterPro" id="IPR050236">
    <property type="entry name" value="Ser_Thr_kinase_AGC"/>
</dbReference>
<dbReference type="Pfam" id="PF00069">
    <property type="entry name" value="Pkinase"/>
    <property type="match status" value="2"/>
</dbReference>
<comment type="similarity">
    <text evidence="11">Belongs to the protein kinase superfamily.</text>
</comment>
<evidence type="ECO:0000313" key="14">
    <source>
        <dbReference type="EMBL" id="QOY43050.1"/>
    </source>
</evidence>
<dbReference type="PROSITE" id="PS50011">
    <property type="entry name" value="PROTEIN_KINASE_DOM"/>
    <property type="match status" value="1"/>
</dbReference>
<dbReference type="Proteomes" id="UP000593906">
    <property type="component" value="Chromosome 2"/>
</dbReference>
<dbReference type="PROSITE" id="PS00107">
    <property type="entry name" value="PROTEIN_KINASE_ATP"/>
    <property type="match status" value="1"/>
</dbReference>
<sequence length="483" mass="56031">MNNNSKRALKLNLLDNIENLKQSVLLNKASIETNYLERCEKATKHCITKNNHKDENEDNLRLLRKRVSIKDFKILSPIGAGAFGIIRLAECRNTGSIYALKQMRKSIIRTKNQLERIYNERALLAQNASDFVVKLFYTFQDDKHLYQVMEYLPGGDLMSYLIKYDKFSEEDTRFYMAQLVHAVDLVHQLGFVHRDVKPDNIVLDSKGHLKLLDFGLCKFSPLIEGDENREYQTENHLRCVNLNAKSHKDSNKASEISFNENNENKRINKELYRGSNLLEEKNCQNEDLNTSLKHLDRKTIHSTVGTPQYMAPEIFLRQGYTHLVDWWSVGILMYECLYGGVPFNDDTHNPIKVAIKVMQWEKLLLLPHPCRKISPEALDLLKNLLCHPSKRFDGEQIKKHPFFNEIDWDKLRQCPAPFNKQINENIYKSNVTAAELIDESPNNTRYGVQGSSLVDINFLDYTYRNKDRNNDPISIGEAIKMCG</sequence>
<protein>
    <recommendedName>
        <fullName evidence="1">non-specific serine/threonine protein kinase</fullName>
        <ecNumber evidence="1">2.7.11.1</ecNumber>
    </recommendedName>
</protein>
<keyword evidence="6" id="KW-0418">Kinase</keyword>
<dbReference type="GO" id="GO:0035556">
    <property type="term" value="P:intracellular signal transduction"/>
    <property type="evidence" value="ECO:0007669"/>
    <property type="project" value="TreeGrafter"/>
</dbReference>
<evidence type="ECO:0000256" key="9">
    <source>
        <dbReference type="ARBA" id="ARBA00048679"/>
    </source>
</evidence>
<evidence type="ECO:0000256" key="1">
    <source>
        <dbReference type="ARBA" id="ARBA00012513"/>
    </source>
</evidence>
<organism evidence="14 15">
    <name type="scientific">Cryptosporidium parvum</name>
    <dbReference type="NCBI Taxonomy" id="5807"/>
    <lineage>
        <taxon>Eukaryota</taxon>
        <taxon>Sar</taxon>
        <taxon>Alveolata</taxon>
        <taxon>Apicomplexa</taxon>
        <taxon>Conoidasida</taxon>
        <taxon>Coccidia</taxon>
        <taxon>Eucoccidiorida</taxon>
        <taxon>Eimeriorina</taxon>
        <taxon>Cryptosporidiidae</taxon>
        <taxon>Cryptosporidium</taxon>
    </lineage>
</organism>
<evidence type="ECO:0000256" key="6">
    <source>
        <dbReference type="ARBA" id="ARBA00022777"/>
    </source>
</evidence>
<evidence type="ECO:0000259" key="13">
    <source>
        <dbReference type="PROSITE" id="PS51285"/>
    </source>
</evidence>
<feature type="domain" description="AGC-kinase C-terminal" evidence="13">
    <location>
        <begin position="404"/>
        <end position="473"/>
    </location>
</feature>
<dbReference type="Gene3D" id="1.10.510.10">
    <property type="entry name" value="Transferase(Phosphotransferase) domain 1"/>
    <property type="match status" value="2"/>
</dbReference>
<evidence type="ECO:0000313" key="15">
    <source>
        <dbReference type="Proteomes" id="UP000593906"/>
    </source>
</evidence>
<dbReference type="PROSITE" id="PS51285">
    <property type="entry name" value="AGC_KINASE_CTER"/>
    <property type="match status" value="1"/>
</dbReference>
<evidence type="ECO:0000256" key="11">
    <source>
        <dbReference type="RuleBase" id="RU000304"/>
    </source>
</evidence>
<evidence type="ECO:0000256" key="2">
    <source>
        <dbReference type="ARBA" id="ARBA00022527"/>
    </source>
</evidence>
<reference evidence="14 15" key="1">
    <citation type="submission" date="2019-09" db="EMBL/GenBank/DDBJ databases">
        <title>Consistent, comparative and evidence-based genome assembly and annotation for Cryptosporidium parvum, C. hominis and C. tyzzeri.</title>
        <authorList>
            <person name="Baptista R.P."/>
            <person name="Li Y."/>
            <person name="Sateriale A."/>
            <person name="Ansell B."/>
            <person name="Jex A."/>
            <person name="Sanders M."/>
            <person name="Brooks K."/>
            <person name="Tracey A."/>
            <person name="Berriman M."/>
            <person name="Striepen B."/>
            <person name="Cotton J.A."/>
            <person name="Kissinger J.C."/>
        </authorList>
    </citation>
    <scope>NUCLEOTIDE SEQUENCE [LARGE SCALE GENOMIC DNA]</scope>
    <source>
        <strain evidence="14 15">IOWA-ATCC</strain>
    </source>
</reference>
<dbReference type="SUPFAM" id="SSF56112">
    <property type="entry name" value="Protein kinase-like (PK-like)"/>
    <property type="match status" value="1"/>
</dbReference>
<dbReference type="InterPro" id="IPR000719">
    <property type="entry name" value="Prot_kinase_dom"/>
</dbReference>
<evidence type="ECO:0000256" key="7">
    <source>
        <dbReference type="ARBA" id="ARBA00022840"/>
    </source>
</evidence>
<keyword evidence="4" id="KW-0808">Transferase</keyword>
<keyword evidence="5 10" id="KW-0547">Nucleotide-binding</keyword>
<accession>A0A7S7LIN4</accession>
<evidence type="ECO:0000256" key="3">
    <source>
        <dbReference type="ARBA" id="ARBA00022553"/>
    </source>
</evidence>
<dbReference type="VEuPathDB" id="CryptoDB:CPATCC_0028980"/>
<comment type="catalytic activity">
    <reaction evidence="8">
        <text>L-threonyl-[protein] + ATP = O-phospho-L-threonyl-[protein] + ADP + H(+)</text>
        <dbReference type="Rhea" id="RHEA:46608"/>
        <dbReference type="Rhea" id="RHEA-COMP:11060"/>
        <dbReference type="Rhea" id="RHEA-COMP:11605"/>
        <dbReference type="ChEBI" id="CHEBI:15378"/>
        <dbReference type="ChEBI" id="CHEBI:30013"/>
        <dbReference type="ChEBI" id="CHEBI:30616"/>
        <dbReference type="ChEBI" id="CHEBI:61977"/>
        <dbReference type="ChEBI" id="CHEBI:456216"/>
        <dbReference type="EC" id="2.7.11.1"/>
    </reaction>
</comment>
<dbReference type="InterPro" id="IPR008271">
    <property type="entry name" value="Ser/Thr_kinase_AS"/>
</dbReference>
<dbReference type="GO" id="GO:0004674">
    <property type="term" value="F:protein serine/threonine kinase activity"/>
    <property type="evidence" value="ECO:0007669"/>
    <property type="project" value="UniProtKB-KW"/>
</dbReference>
<dbReference type="EMBL" id="CP044421">
    <property type="protein sequence ID" value="QOY43050.1"/>
    <property type="molecule type" value="Genomic_DNA"/>
</dbReference>
<dbReference type="AlphaFoldDB" id="A0A7S7LIN4"/>
<keyword evidence="3" id="KW-0597">Phosphoprotein</keyword>
<dbReference type="FunFam" id="1.10.510.10:FF:000086">
    <property type="entry name" value="Non-specific serine/threonine protein kinase"/>
    <property type="match status" value="1"/>
</dbReference>
<dbReference type="InterPro" id="IPR011009">
    <property type="entry name" value="Kinase-like_dom_sf"/>
</dbReference>
<dbReference type="Gene3D" id="3.30.200.20">
    <property type="entry name" value="Phosphorylase Kinase, domain 1"/>
    <property type="match status" value="2"/>
</dbReference>
<dbReference type="PANTHER" id="PTHR24356">
    <property type="entry name" value="SERINE/THREONINE-PROTEIN KINASE"/>
    <property type="match status" value="1"/>
</dbReference>
<evidence type="ECO:0000259" key="12">
    <source>
        <dbReference type="PROSITE" id="PS50011"/>
    </source>
</evidence>
<dbReference type="InterPro" id="IPR017441">
    <property type="entry name" value="Protein_kinase_ATP_BS"/>
</dbReference>
<evidence type="ECO:0000256" key="10">
    <source>
        <dbReference type="PROSITE-ProRule" id="PRU10141"/>
    </source>
</evidence>
<dbReference type="EC" id="2.7.11.1" evidence="1"/>
<name>A0A7S7LIN4_CRYPV</name>
<keyword evidence="7 10" id="KW-0067">ATP-binding</keyword>
<dbReference type="PROSITE" id="PS00108">
    <property type="entry name" value="PROTEIN_KINASE_ST"/>
    <property type="match status" value="1"/>
</dbReference>
<feature type="binding site" evidence="10">
    <location>
        <position position="101"/>
    </location>
    <ligand>
        <name>ATP</name>
        <dbReference type="ChEBI" id="CHEBI:30616"/>
    </ligand>
</feature>
<proteinExistence type="inferred from homology"/>
<evidence type="ECO:0000256" key="4">
    <source>
        <dbReference type="ARBA" id="ARBA00022679"/>
    </source>
</evidence>
<keyword evidence="2 11" id="KW-0723">Serine/threonine-protein kinase</keyword>
<evidence type="ECO:0000256" key="8">
    <source>
        <dbReference type="ARBA" id="ARBA00047899"/>
    </source>
</evidence>
<dbReference type="PANTHER" id="PTHR24356:SF418">
    <property type="entry name" value="SERINE_THREONINE-PROTEIN KINASE WARTS"/>
    <property type="match status" value="1"/>
</dbReference>
<dbReference type="SMART" id="SM00220">
    <property type="entry name" value="S_TKc"/>
    <property type="match status" value="1"/>
</dbReference>
<comment type="catalytic activity">
    <reaction evidence="9">
        <text>L-seryl-[protein] + ATP = O-phospho-L-seryl-[protein] + ADP + H(+)</text>
        <dbReference type="Rhea" id="RHEA:17989"/>
        <dbReference type="Rhea" id="RHEA-COMP:9863"/>
        <dbReference type="Rhea" id="RHEA-COMP:11604"/>
        <dbReference type="ChEBI" id="CHEBI:15378"/>
        <dbReference type="ChEBI" id="CHEBI:29999"/>
        <dbReference type="ChEBI" id="CHEBI:30616"/>
        <dbReference type="ChEBI" id="CHEBI:83421"/>
        <dbReference type="ChEBI" id="CHEBI:456216"/>
        <dbReference type="EC" id="2.7.11.1"/>
    </reaction>
</comment>
<evidence type="ECO:0000256" key="5">
    <source>
        <dbReference type="ARBA" id="ARBA00022741"/>
    </source>
</evidence>
<dbReference type="GO" id="GO:0005524">
    <property type="term" value="F:ATP binding"/>
    <property type="evidence" value="ECO:0007669"/>
    <property type="project" value="UniProtKB-UniRule"/>
</dbReference>
<dbReference type="InterPro" id="IPR000961">
    <property type="entry name" value="AGC-kinase_C"/>
</dbReference>